<dbReference type="GO" id="GO:0004674">
    <property type="term" value="F:protein serine/threonine kinase activity"/>
    <property type="evidence" value="ECO:0007669"/>
    <property type="project" value="TreeGrafter"/>
</dbReference>
<keyword evidence="3" id="KW-0418">Kinase</keyword>
<evidence type="ECO:0000256" key="1">
    <source>
        <dbReference type="ARBA" id="ARBA00022679"/>
    </source>
</evidence>
<dbReference type="PANTHER" id="PTHR43289:SF6">
    <property type="entry name" value="SERINE_THREONINE-PROTEIN KINASE NEKL-3"/>
    <property type="match status" value="1"/>
</dbReference>
<proteinExistence type="predicted"/>
<accession>A0A1L9AVA5</accession>
<dbReference type="PROSITE" id="PS50011">
    <property type="entry name" value="PROTEIN_KINASE_DOM"/>
    <property type="match status" value="1"/>
</dbReference>
<reference evidence="7" key="1">
    <citation type="submission" date="2016-11" db="EMBL/GenBank/DDBJ databases">
        <authorList>
            <person name="Shukria A."/>
            <person name="Stevens D.C."/>
        </authorList>
    </citation>
    <scope>NUCLEOTIDE SEQUENCE [LARGE SCALE GENOMIC DNA]</scope>
    <source>
        <strain evidence="7">Cbfe23</strain>
    </source>
</reference>
<keyword evidence="1" id="KW-0808">Transferase</keyword>
<dbReference type="InterPro" id="IPR000719">
    <property type="entry name" value="Prot_kinase_dom"/>
</dbReference>
<evidence type="ECO:0000313" key="6">
    <source>
        <dbReference type="EMBL" id="OJH33939.1"/>
    </source>
</evidence>
<dbReference type="STRING" id="83449.BON30_46290"/>
<keyword evidence="7" id="KW-1185">Reference proteome</keyword>
<gene>
    <name evidence="6" type="ORF">BON30_46290</name>
</gene>
<keyword evidence="2" id="KW-0547">Nucleotide-binding</keyword>
<dbReference type="InterPro" id="IPR011009">
    <property type="entry name" value="Kinase-like_dom_sf"/>
</dbReference>
<dbReference type="PANTHER" id="PTHR43289">
    <property type="entry name" value="MITOGEN-ACTIVATED PROTEIN KINASE KINASE KINASE 20-RELATED"/>
    <property type="match status" value="1"/>
</dbReference>
<name>A0A1L9AVA5_9BACT</name>
<protein>
    <recommendedName>
        <fullName evidence="5">Protein kinase domain-containing protein</fullName>
    </recommendedName>
</protein>
<evidence type="ECO:0000256" key="3">
    <source>
        <dbReference type="ARBA" id="ARBA00022777"/>
    </source>
</evidence>
<organism evidence="6 7">
    <name type="scientific">Cystobacter ferrugineus</name>
    <dbReference type="NCBI Taxonomy" id="83449"/>
    <lineage>
        <taxon>Bacteria</taxon>
        <taxon>Pseudomonadati</taxon>
        <taxon>Myxococcota</taxon>
        <taxon>Myxococcia</taxon>
        <taxon>Myxococcales</taxon>
        <taxon>Cystobacterineae</taxon>
        <taxon>Archangiaceae</taxon>
        <taxon>Cystobacter</taxon>
    </lineage>
</organism>
<reference evidence="6 7" key="2">
    <citation type="submission" date="2016-12" db="EMBL/GenBank/DDBJ databases">
        <title>Draft Genome Sequence of Cystobacter ferrugineus Strain Cbfe23.</title>
        <authorList>
            <person name="Akbar S."/>
            <person name="Dowd S.E."/>
            <person name="Stevens D.C."/>
        </authorList>
    </citation>
    <scope>NUCLEOTIDE SEQUENCE [LARGE SCALE GENOMIC DNA]</scope>
    <source>
        <strain evidence="6 7">Cbfe23</strain>
    </source>
</reference>
<dbReference type="Proteomes" id="UP000182229">
    <property type="component" value="Unassembled WGS sequence"/>
</dbReference>
<evidence type="ECO:0000256" key="4">
    <source>
        <dbReference type="ARBA" id="ARBA00022840"/>
    </source>
</evidence>
<dbReference type="AlphaFoldDB" id="A0A1L9AVA5"/>
<keyword evidence="4" id="KW-0067">ATP-binding</keyword>
<dbReference type="EMBL" id="MPIN01000025">
    <property type="protein sequence ID" value="OJH33939.1"/>
    <property type="molecule type" value="Genomic_DNA"/>
</dbReference>
<evidence type="ECO:0000313" key="7">
    <source>
        <dbReference type="Proteomes" id="UP000182229"/>
    </source>
</evidence>
<evidence type="ECO:0000259" key="5">
    <source>
        <dbReference type="PROSITE" id="PS50011"/>
    </source>
</evidence>
<evidence type="ECO:0000256" key="2">
    <source>
        <dbReference type="ARBA" id="ARBA00022741"/>
    </source>
</evidence>
<sequence length="375" mass="41273">MAASPDYRTPLLASCSLASPRGGVFPRWVELLPFRLEELDSQIAERCVFELLRAGKAAHSNLARMGGVVFDERTAYLRMQHLPGAYLHHVLEAAHAVGRGVSSAFAAYVVTELADALLPLPWRKHGTRRPLSLVHRAVGPMRIRVGASGRVQLTHLGLVYWELKESPPLVGSWLRGDAAYLAPEALHRFFQATMHSDHLLSLEDLDARADVFSLGLVLLEMLLPRAPLAERESLWMESGALVPPRGPDGETSWVEWDVLARRVLPFGPMQVRRAADFVPVPLQRIIARALRREPEERYATVSDMHSALYCYLHGLKPLYGQKELAREAAGILAEAASLGWVVSPEAHGAGFPLAAVDTFRSSPRSVVLLSSSSPS</sequence>
<dbReference type="SMART" id="SM00220">
    <property type="entry name" value="S_TKc"/>
    <property type="match status" value="1"/>
</dbReference>
<dbReference type="Gene3D" id="1.10.510.10">
    <property type="entry name" value="Transferase(Phosphotransferase) domain 1"/>
    <property type="match status" value="1"/>
</dbReference>
<feature type="domain" description="Protein kinase" evidence="5">
    <location>
        <begin position="1"/>
        <end position="308"/>
    </location>
</feature>
<comment type="caution">
    <text evidence="6">The sequence shown here is derived from an EMBL/GenBank/DDBJ whole genome shotgun (WGS) entry which is preliminary data.</text>
</comment>
<dbReference type="GO" id="GO:0005524">
    <property type="term" value="F:ATP binding"/>
    <property type="evidence" value="ECO:0007669"/>
    <property type="project" value="UniProtKB-KW"/>
</dbReference>
<dbReference type="SUPFAM" id="SSF56112">
    <property type="entry name" value="Protein kinase-like (PK-like)"/>
    <property type="match status" value="1"/>
</dbReference>